<dbReference type="Proteomes" id="UP000717534">
    <property type="component" value="Unassembled WGS sequence"/>
</dbReference>
<dbReference type="SUPFAM" id="SSF46992">
    <property type="entry name" value="Ribosomal protein S20"/>
    <property type="match status" value="1"/>
</dbReference>
<evidence type="ECO:0000256" key="8">
    <source>
        <dbReference type="HAMAP-Rule" id="MF_00500"/>
    </source>
</evidence>
<comment type="caution">
    <text evidence="10">The sequence shown here is derived from an EMBL/GenBank/DDBJ whole genome shotgun (WGS) entry which is preliminary data.</text>
</comment>
<evidence type="ECO:0000256" key="4">
    <source>
        <dbReference type="ARBA" id="ARBA00022884"/>
    </source>
</evidence>
<dbReference type="NCBIfam" id="TIGR00029">
    <property type="entry name" value="S20"/>
    <property type="match status" value="1"/>
</dbReference>
<evidence type="ECO:0000313" key="11">
    <source>
        <dbReference type="Proteomes" id="UP000717534"/>
    </source>
</evidence>
<protein>
    <recommendedName>
        <fullName evidence="7 8">Small ribosomal subunit protein bS20</fullName>
    </recommendedName>
</protein>
<dbReference type="InterPro" id="IPR002583">
    <property type="entry name" value="Ribosomal_bS20"/>
</dbReference>
<proteinExistence type="inferred from homology"/>
<dbReference type="Gene3D" id="1.20.58.110">
    <property type="entry name" value="Ribosomal protein S20"/>
    <property type="match status" value="1"/>
</dbReference>
<feature type="region of interest" description="Disordered" evidence="9">
    <location>
        <begin position="1"/>
        <end position="28"/>
    </location>
</feature>
<evidence type="ECO:0000256" key="6">
    <source>
        <dbReference type="ARBA" id="ARBA00023274"/>
    </source>
</evidence>
<sequence length="90" mass="9957">MANHKSAEKRNRQSQVRRLRNRANRTHMRNVIKAVDAAIVTGSQEDAQTALSVAIPVIAKTASKGTVHKKNASRKVSRLTKRVNKMQVAA</sequence>
<keyword evidence="4 8" id="KW-0694">RNA-binding</keyword>
<keyword evidence="11" id="KW-1185">Reference proteome</keyword>
<keyword evidence="3 8" id="KW-0699">rRNA-binding</keyword>
<feature type="region of interest" description="Disordered" evidence="9">
    <location>
        <begin position="66"/>
        <end position="90"/>
    </location>
</feature>
<feature type="compositionally biased region" description="Basic and acidic residues" evidence="9">
    <location>
        <begin position="1"/>
        <end position="11"/>
    </location>
</feature>
<evidence type="ECO:0000256" key="3">
    <source>
        <dbReference type="ARBA" id="ARBA00022730"/>
    </source>
</evidence>
<evidence type="ECO:0000256" key="5">
    <source>
        <dbReference type="ARBA" id="ARBA00022980"/>
    </source>
</evidence>
<gene>
    <name evidence="8 10" type="primary">rpsT</name>
    <name evidence="10" type="ORF">JYU06_00005</name>
</gene>
<evidence type="ECO:0000256" key="9">
    <source>
        <dbReference type="SAM" id="MobiDB-lite"/>
    </source>
</evidence>
<organism evidence="10 11">
    <name type="scientific">Desulfotalea psychrophila</name>
    <dbReference type="NCBI Taxonomy" id="84980"/>
    <lineage>
        <taxon>Bacteria</taxon>
        <taxon>Pseudomonadati</taxon>
        <taxon>Thermodesulfobacteriota</taxon>
        <taxon>Desulfobulbia</taxon>
        <taxon>Desulfobulbales</taxon>
        <taxon>Desulfocapsaceae</taxon>
        <taxon>Desulfotalea</taxon>
    </lineage>
</organism>
<feature type="compositionally biased region" description="Basic residues" evidence="9">
    <location>
        <begin position="15"/>
        <end position="28"/>
    </location>
</feature>
<dbReference type="PANTHER" id="PTHR33398:SF1">
    <property type="entry name" value="SMALL RIBOSOMAL SUBUNIT PROTEIN BS20C"/>
    <property type="match status" value="1"/>
</dbReference>
<comment type="similarity">
    <text evidence="2 8">Belongs to the bacterial ribosomal protein bS20 family.</text>
</comment>
<evidence type="ECO:0000313" key="10">
    <source>
        <dbReference type="EMBL" id="MBN4067896.1"/>
    </source>
</evidence>
<evidence type="ECO:0000256" key="1">
    <source>
        <dbReference type="ARBA" id="ARBA00003134"/>
    </source>
</evidence>
<keyword evidence="6 8" id="KW-0687">Ribonucleoprotein</keyword>
<dbReference type="HAMAP" id="MF_00500">
    <property type="entry name" value="Ribosomal_bS20"/>
    <property type="match status" value="1"/>
</dbReference>
<evidence type="ECO:0000256" key="2">
    <source>
        <dbReference type="ARBA" id="ARBA00007634"/>
    </source>
</evidence>
<comment type="function">
    <text evidence="1 8">Binds directly to 16S ribosomal RNA.</text>
</comment>
<reference evidence="10 11" key="1">
    <citation type="submission" date="2021-02" db="EMBL/GenBank/DDBJ databases">
        <title>Activity-based single-cell genomes from oceanic crustal fluid captures similar information to metagenomic and metatranscriptomic surveys with orders of magnitude less sampling.</title>
        <authorList>
            <person name="D'Angelo T.S."/>
            <person name="Orcutt B.N."/>
        </authorList>
    </citation>
    <scope>NUCLEOTIDE SEQUENCE [LARGE SCALE GENOMIC DNA]</scope>
    <source>
        <strain evidence="10">AH-315-G02</strain>
    </source>
</reference>
<dbReference type="GO" id="GO:0005840">
    <property type="term" value="C:ribosome"/>
    <property type="evidence" value="ECO:0007669"/>
    <property type="project" value="UniProtKB-KW"/>
</dbReference>
<accession>A0ABS3AS03</accession>
<feature type="compositionally biased region" description="Basic residues" evidence="9">
    <location>
        <begin position="66"/>
        <end position="84"/>
    </location>
</feature>
<name>A0ABS3AS03_9BACT</name>
<dbReference type="EMBL" id="JAFITO010000001">
    <property type="protein sequence ID" value="MBN4067896.1"/>
    <property type="molecule type" value="Genomic_DNA"/>
</dbReference>
<dbReference type="InterPro" id="IPR036510">
    <property type="entry name" value="Ribosomal_bS20_sf"/>
</dbReference>
<keyword evidence="5 8" id="KW-0689">Ribosomal protein</keyword>
<dbReference type="PANTHER" id="PTHR33398">
    <property type="entry name" value="30S RIBOSOMAL PROTEIN S20"/>
    <property type="match status" value="1"/>
</dbReference>
<evidence type="ECO:0000256" key="7">
    <source>
        <dbReference type="ARBA" id="ARBA00035136"/>
    </source>
</evidence>
<dbReference type="Pfam" id="PF01649">
    <property type="entry name" value="Ribosomal_S20p"/>
    <property type="match status" value="1"/>
</dbReference>